<comment type="cofactor">
    <cofactor evidence="1">
        <name>Mg(2+)</name>
        <dbReference type="ChEBI" id="CHEBI:18420"/>
    </cofactor>
</comment>
<keyword evidence="4" id="KW-0723">Serine/threonine-protein kinase</keyword>
<dbReference type="InterPro" id="IPR050117">
    <property type="entry name" value="MAPK"/>
</dbReference>
<dbReference type="Gene3D" id="1.10.510.10">
    <property type="entry name" value="Transferase(Phosphotransferase) domain 1"/>
    <property type="match status" value="1"/>
</dbReference>
<name>A0A8T2ISU1_9PIPI</name>
<evidence type="ECO:0000256" key="2">
    <source>
        <dbReference type="ARBA" id="ARBA00008832"/>
    </source>
</evidence>
<dbReference type="PANTHER" id="PTHR24055">
    <property type="entry name" value="MITOGEN-ACTIVATED PROTEIN KINASE"/>
    <property type="match status" value="1"/>
</dbReference>
<accession>A0A8T2ISU1</accession>
<dbReference type="InterPro" id="IPR008352">
    <property type="entry name" value="MAPK_HOG-like"/>
</dbReference>
<dbReference type="SUPFAM" id="SSF56112">
    <property type="entry name" value="Protein kinase-like (PK-like)"/>
    <property type="match status" value="1"/>
</dbReference>
<evidence type="ECO:0000313" key="13">
    <source>
        <dbReference type="Proteomes" id="UP000812440"/>
    </source>
</evidence>
<dbReference type="GO" id="GO:0004707">
    <property type="term" value="F:MAP kinase activity"/>
    <property type="evidence" value="ECO:0007669"/>
    <property type="project" value="UniProtKB-EC"/>
</dbReference>
<keyword evidence="13" id="KW-1185">Reference proteome</keyword>
<dbReference type="AlphaFoldDB" id="A0A8T2ISU1"/>
<evidence type="ECO:0000256" key="1">
    <source>
        <dbReference type="ARBA" id="ARBA00001946"/>
    </source>
</evidence>
<feature type="domain" description="Protein kinase" evidence="11">
    <location>
        <begin position="1"/>
        <end position="294"/>
    </location>
</feature>
<dbReference type="EMBL" id="JAACNH010000007">
    <property type="protein sequence ID" value="KAG8436015.1"/>
    <property type="molecule type" value="Genomic_DNA"/>
</dbReference>
<keyword evidence="7" id="KW-0547">Nucleotide-binding</keyword>
<keyword evidence="6" id="KW-0808">Transferase</keyword>
<keyword evidence="8" id="KW-0418">Kinase</keyword>
<sequence>MKHENVISLVNVFTPDQSMESFQTFSALDSPTGERVAIKKLLRPFQSLIHAKRAYRELRLLKHMKHENVISLVNVFTPDQSMESFQTFYLVMPFIPLDLSRIMKMQRLNSSTIVYLLYQILRGLQYIHSAGIVHRDLKPSNIGVNEDYELKILDFGLARPTEFEMTGYVVTRWYRAPEVILNWMHYNKTVDIWSVGCILAEMITGKVLFPGGDYFDELSKIIEVIGSPEPSLINKMESKHAQNYLKMLPQKQKKNFKELFPTMNAMEIDLLEKMLDLDPETRINATVALAHPYLEEYNDSDADPPADKYDDSFENLDLDIHEWKSKESL</sequence>
<dbReference type="GO" id="GO:0005524">
    <property type="term" value="F:ATP binding"/>
    <property type="evidence" value="ECO:0007669"/>
    <property type="project" value="UniProtKB-KW"/>
</dbReference>
<dbReference type="OrthoDB" id="192887at2759"/>
<feature type="non-terminal residue" evidence="12">
    <location>
        <position position="1"/>
    </location>
</feature>
<comment type="similarity">
    <text evidence="2">Belongs to the protein kinase superfamily. CMGC Ser/Thr protein kinase family. MAP kinase subfamily.</text>
</comment>
<keyword evidence="5" id="KW-0597">Phosphoprotein</keyword>
<evidence type="ECO:0000256" key="5">
    <source>
        <dbReference type="ARBA" id="ARBA00022553"/>
    </source>
</evidence>
<dbReference type="FunFam" id="3.30.200.20:FF:000028">
    <property type="entry name" value="Mitogen-activated protein kinase"/>
    <property type="match status" value="1"/>
</dbReference>
<organism evidence="12 13">
    <name type="scientific">Hymenochirus boettgeri</name>
    <name type="common">Congo dwarf clawed frog</name>
    <dbReference type="NCBI Taxonomy" id="247094"/>
    <lineage>
        <taxon>Eukaryota</taxon>
        <taxon>Metazoa</taxon>
        <taxon>Chordata</taxon>
        <taxon>Craniata</taxon>
        <taxon>Vertebrata</taxon>
        <taxon>Euteleostomi</taxon>
        <taxon>Amphibia</taxon>
        <taxon>Batrachia</taxon>
        <taxon>Anura</taxon>
        <taxon>Pipoidea</taxon>
        <taxon>Pipidae</taxon>
        <taxon>Pipinae</taxon>
        <taxon>Hymenochirus</taxon>
    </lineage>
</organism>
<keyword evidence="10" id="KW-0346">Stress response</keyword>
<evidence type="ECO:0000256" key="9">
    <source>
        <dbReference type="ARBA" id="ARBA00022840"/>
    </source>
</evidence>
<dbReference type="Gene3D" id="3.30.200.20">
    <property type="entry name" value="Phosphorylase Kinase, domain 1"/>
    <property type="match status" value="1"/>
</dbReference>
<keyword evidence="9" id="KW-0067">ATP-binding</keyword>
<evidence type="ECO:0000256" key="4">
    <source>
        <dbReference type="ARBA" id="ARBA00022527"/>
    </source>
</evidence>
<evidence type="ECO:0000256" key="10">
    <source>
        <dbReference type="ARBA" id="ARBA00023016"/>
    </source>
</evidence>
<comment type="caution">
    <text evidence="12">The sequence shown here is derived from an EMBL/GenBank/DDBJ whole genome shotgun (WGS) entry which is preliminary data.</text>
</comment>
<evidence type="ECO:0000256" key="8">
    <source>
        <dbReference type="ARBA" id="ARBA00022777"/>
    </source>
</evidence>
<dbReference type="PROSITE" id="PS50011">
    <property type="entry name" value="PROTEIN_KINASE_DOM"/>
    <property type="match status" value="1"/>
</dbReference>
<dbReference type="EC" id="2.7.11.24" evidence="3"/>
<evidence type="ECO:0000256" key="7">
    <source>
        <dbReference type="ARBA" id="ARBA00022741"/>
    </source>
</evidence>
<dbReference type="InterPro" id="IPR011009">
    <property type="entry name" value="Kinase-like_dom_sf"/>
</dbReference>
<dbReference type="SMART" id="SM00220">
    <property type="entry name" value="S_TKc"/>
    <property type="match status" value="1"/>
</dbReference>
<gene>
    <name evidence="12" type="ORF">GDO86_007203</name>
</gene>
<evidence type="ECO:0000256" key="3">
    <source>
        <dbReference type="ARBA" id="ARBA00012411"/>
    </source>
</evidence>
<evidence type="ECO:0000313" key="12">
    <source>
        <dbReference type="EMBL" id="KAG8436015.1"/>
    </source>
</evidence>
<dbReference type="InterPro" id="IPR000719">
    <property type="entry name" value="Prot_kinase_dom"/>
</dbReference>
<dbReference type="Pfam" id="PF00069">
    <property type="entry name" value="Pkinase"/>
    <property type="match status" value="1"/>
</dbReference>
<reference evidence="12" key="1">
    <citation type="thesis" date="2020" institute="ProQuest LLC" country="789 East Eisenhower Parkway, Ann Arbor, MI, USA">
        <title>Comparative Genomics and Chromosome Evolution.</title>
        <authorList>
            <person name="Mudd A.B."/>
        </authorList>
    </citation>
    <scope>NUCLEOTIDE SEQUENCE</scope>
    <source>
        <strain evidence="12">Female2</strain>
        <tissue evidence="12">Blood</tissue>
    </source>
</reference>
<protein>
    <recommendedName>
        <fullName evidence="3">mitogen-activated protein kinase</fullName>
        <ecNumber evidence="3">2.7.11.24</ecNumber>
    </recommendedName>
</protein>
<dbReference type="CDD" id="cd07851">
    <property type="entry name" value="STKc_p38"/>
    <property type="match status" value="1"/>
</dbReference>
<evidence type="ECO:0000259" key="11">
    <source>
        <dbReference type="PROSITE" id="PS50011"/>
    </source>
</evidence>
<evidence type="ECO:0000256" key="6">
    <source>
        <dbReference type="ARBA" id="ARBA00022679"/>
    </source>
</evidence>
<dbReference type="FunFam" id="1.10.510.10:FF:000684">
    <property type="entry name" value="Mitogen-activated protein kinase"/>
    <property type="match status" value="1"/>
</dbReference>
<dbReference type="Proteomes" id="UP000812440">
    <property type="component" value="Chromosome 4"/>
</dbReference>
<proteinExistence type="inferred from homology"/>
<dbReference type="GO" id="GO:0005737">
    <property type="term" value="C:cytoplasm"/>
    <property type="evidence" value="ECO:0007669"/>
    <property type="project" value="UniProtKB-ARBA"/>
</dbReference>
<dbReference type="PRINTS" id="PR01773">
    <property type="entry name" value="P38MAPKINASE"/>
</dbReference>